<accession>A0A3E0G792</accession>
<feature type="transmembrane region" description="Helical" evidence="1">
    <location>
        <begin position="216"/>
        <end position="235"/>
    </location>
</feature>
<dbReference type="RefSeq" id="WP_147329048.1">
    <property type="nucleotide sequence ID" value="NZ_CP144375.1"/>
</dbReference>
<feature type="transmembrane region" description="Helical" evidence="1">
    <location>
        <begin position="93"/>
        <end position="111"/>
    </location>
</feature>
<keyword evidence="1" id="KW-0812">Transmembrane</keyword>
<dbReference type="EMBL" id="QUNO01000037">
    <property type="protein sequence ID" value="REH18127.1"/>
    <property type="molecule type" value="Genomic_DNA"/>
</dbReference>
<proteinExistence type="predicted"/>
<keyword evidence="3" id="KW-1185">Reference proteome</keyword>
<dbReference type="Proteomes" id="UP000256269">
    <property type="component" value="Unassembled WGS sequence"/>
</dbReference>
<keyword evidence="1" id="KW-1133">Transmembrane helix</keyword>
<organism evidence="2 3">
    <name type="scientific">Kutzneria buriramensis</name>
    <dbReference type="NCBI Taxonomy" id="1045776"/>
    <lineage>
        <taxon>Bacteria</taxon>
        <taxon>Bacillati</taxon>
        <taxon>Actinomycetota</taxon>
        <taxon>Actinomycetes</taxon>
        <taxon>Pseudonocardiales</taxon>
        <taxon>Pseudonocardiaceae</taxon>
        <taxon>Kutzneria</taxon>
    </lineage>
</organism>
<evidence type="ECO:0000313" key="2">
    <source>
        <dbReference type="EMBL" id="REH18127.1"/>
    </source>
</evidence>
<keyword evidence="1" id="KW-0472">Membrane</keyword>
<evidence type="ECO:0000256" key="1">
    <source>
        <dbReference type="SAM" id="Phobius"/>
    </source>
</evidence>
<name>A0A3E0G792_9PSEU</name>
<dbReference type="AlphaFoldDB" id="A0A3E0G792"/>
<sequence length="277" mass="29025">MRAEQHPSADEIAAWVAGGASDAAVDRHVRDCVRCERQAAAWSTLRSSLAAWEMRLPEPRPLAPTQVPVRADSRVRQATAVVLAQISVVRRQVWAATAVVVGIGCLLLAVSDAAAGPLFALIAPVGAACGMAMIYGRDADPAYEISQACPVSMRTVLVARLLVVTGYDLAVGFLGTVLVVTVGAAGGLWSLMLAWLGPLLLLSAISVLLSVLYRPWLGIGVALLLWSLRVAALSPARPAVVAVPVNWIWTTTPTAVLTAVTVLAAAVFAVGRQEKLA</sequence>
<feature type="transmembrane region" description="Helical" evidence="1">
    <location>
        <begin position="157"/>
        <end position="182"/>
    </location>
</feature>
<gene>
    <name evidence="2" type="ORF">BCF44_13714</name>
</gene>
<feature type="transmembrane region" description="Helical" evidence="1">
    <location>
        <begin position="117"/>
        <end position="136"/>
    </location>
</feature>
<feature type="transmembrane region" description="Helical" evidence="1">
    <location>
        <begin position="188"/>
        <end position="209"/>
    </location>
</feature>
<protein>
    <submittedName>
        <fullName evidence="2">Uncharacterized protein</fullName>
    </submittedName>
</protein>
<evidence type="ECO:0000313" key="3">
    <source>
        <dbReference type="Proteomes" id="UP000256269"/>
    </source>
</evidence>
<feature type="transmembrane region" description="Helical" evidence="1">
    <location>
        <begin position="247"/>
        <end position="271"/>
    </location>
</feature>
<reference evidence="2 3" key="1">
    <citation type="submission" date="2018-08" db="EMBL/GenBank/DDBJ databases">
        <title>Genomic Encyclopedia of Archaeal and Bacterial Type Strains, Phase II (KMG-II): from individual species to whole genera.</title>
        <authorList>
            <person name="Goeker M."/>
        </authorList>
    </citation>
    <scope>NUCLEOTIDE SEQUENCE [LARGE SCALE GENOMIC DNA]</scope>
    <source>
        <strain evidence="2 3">DSM 45791</strain>
    </source>
</reference>
<comment type="caution">
    <text evidence="2">The sequence shown here is derived from an EMBL/GenBank/DDBJ whole genome shotgun (WGS) entry which is preliminary data.</text>
</comment>
<dbReference type="OrthoDB" id="162351at2"/>